<comment type="caution">
    <text evidence="4">The sequence shown here is derived from an EMBL/GenBank/DDBJ whole genome shotgun (WGS) entry which is preliminary data.</text>
</comment>
<evidence type="ECO:0000313" key="4">
    <source>
        <dbReference type="EMBL" id="KAK7860197.1"/>
    </source>
</evidence>
<dbReference type="GO" id="GO:0008270">
    <property type="term" value="F:zinc ion binding"/>
    <property type="evidence" value="ECO:0007669"/>
    <property type="project" value="UniProtKB-KW"/>
</dbReference>
<feature type="compositionally biased region" description="Basic and acidic residues" evidence="2">
    <location>
        <begin position="161"/>
        <end position="171"/>
    </location>
</feature>
<evidence type="ECO:0000259" key="3">
    <source>
        <dbReference type="PROSITE" id="PS50158"/>
    </source>
</evidence>
<dbReference type="EMBL" id="PKMF04000008">
    <property type="protein sequence ID" value="KAK7860197.1"/>
    <property type="molecule type" value="Genomic_DNA"/>
</dbReference>
<dbReference type="GO" id="GO:0003676">
    <property type="term" value="F:nucleic acid binding"/>
    <property type="evidence" value="ECO:0007669"/>
    <property type="project" value="InterPro"/>
</dbReference>
<reference evidence="4" key="1">
    <citation type="submission" date="2017-12" db="EMBL/GenBank/DDBJ databases">
        <authorList>
            <person name="Barbosa P."/>
            <person name="Usie A."/>
            <person name="Ramos A.M."/>
        </authorList>
    </citation>
    <scope>NUCLEOTIDE SEQUENCE</scope>
    <source>
        <strain evidence="4">HL8</strain>
        <tissue evidence="4">Leaves</tissue>
    </source>
</reference>
<sequence>MDFSHSLQSYLITSLPFSESFDNIVALFVFASSSSSTSSSDSDKEIEHLESQSTKDLPPTLPKRKSKHRDKETSNHPYRSKTKSKVYRKQKYSEEDSYKKSKSKSIGKFIPKASGKCFTCGQKGHPRKKCQAKAKSLTNTLISNQTKVSSSTEEPLVNKTNKPETRLHEPKVISNKEVTINDLQKEIKETKSE</sequence>
<dbReference type="SUPFAM" id="SSF57756">
    <property type="entry name" value="Retrovirus zinc finger-like domains"/>
    <property type="match status" value="1"/>
</dbReference>
<dbReference type="AlphaFoldDB" id="A0AAW0M9M1"/>
<feature type="region of interest" description="Disordered" evidence="2">
    <location>
        <begin position="144"/>
        <end position="172"/>
    </location>
</feature>
<gene>
    <name evidence="4" type="ORF">CFP56_042159</name>
</gene>
<dbReference type="InterPro" id="IPR036875">
    <property type="entry name" value="Znf_CCHC_sf"/>
</dbReference>
<dbReference type="PROSITE" id="PS50158">
    <property type="entry name" value="ZF_CCHC"/>
    <property type="match status" value="1"/>
</dbReference>
<evidence type="ECO:0000256" key="2">
    <source>
        <dbReference type="SAM" id="MobiDB-lite"/>
    </source>
</evidence>
<evidence type="ECO:0000256" key="1">
    <source>
        <dbReference type="PROSITE-ProRule" id="PRU00047"/>
    </source>
</evidence>
<name>A0AAW0M9M1_QUESU</name>
<reference evidence="4" key="2">
    <citation type="journal article" date="2018" name="Sci. Data">
        <title>The draft genome sequence of cork oak.</title>
        <authorList>
            <person name="Ramos A.M."/>
            <person name="Usie A."/>
            <person name="Barbosa P."/>
            <person name="Barros P.M."/>
            <person name="Capote T."/>
            <person name="Chaves I."/>
            <person name="Simoes F."/>
            <person name="Abreu I."/>
            <person name="Carrasquinho I."/>
            <person name="Faro C."/>
            <person name="Guimaraes J.B."/>
            <person name="Mendonca D."/>
            <person name="Nobrega F."/>
            <person name="Rodrigues L."/>
            <person name="Saibo N.J.M."/>
            <person name="Varela M.C."/>
            <person name="Egas C."/>
            <person name="Matos J."/>
            <person name="Miguel C.M."/>
            <person name="Oliveira M.M."/>
            <person name="Ricardo C.P."/>
            <person name="Goncalves S."/>
        </authorList>
    </citation>
    <scope>NUCLEOTIDE SEQUENCE [LARGE SCALE GENOMIC DNA]</scope>
    <source>
        <strain evidence="4">HL8</strain>
    </source>
</reference>
<feature type="compositionally biased region" description="Basic and acidic residues" evidence="2">
    <location>
        <begin position="41"/>
        <end position="50"/>
    </location>
</feature>
<reference evidence="4" key="3">
    <citation type="submission" date="2023-07" db="EMBL/GenBank/DDBJ databases">
        <title>An improved reference 1 genome and first organelle genomes of Quercus suber.</title>
        <authorList>
            <consortium name="Genosuber Consortium"/>
            <person name="Usie A."/>
            <person name="Serra O."/>
            <person name="Barros P."/>
        </authorList>
    </citation>
    <scope>NUCLEOTIDE SEQUENCE</scope>
    <source>
        <strain evidence="4">HL8</strain>
        <tissue evidence="4">Leaves</tissue>
    </source>
</reference>
<feature type="non-terminal residue" evidence="4">
    <location>
        <position position="193"/>
    </location>
</feature>
<proteinExistence type="predicted"/>
<keyword evidence="1" id="KW-0479">Metal-binding</keyword>
<feature type="region of interest" description="Disordered" evidence="2">
    <location>
        <begin position="34"/>
        <end position="107"/>
    </location>
</feature>
<keyword evidence="1" id="KW-0863">Zinc-finger</keyword>
<dbReference type="Gene3D" id="4.10.60.10">
    <property type="entry name" value="Zinc finger, CCHC-type"/>
    <property type="match status" value="1"/>
</dbReference>
<dbReference type="InterPro" id="IPR001878">
    <property type="entry name" value="Znf_CCHC"/>
</dbReference>
<organism evidence="4">
    <name type="scientific">Quercus suber</name>
    <name type="common">Cork oak</name>
    <dbReference type="NCBI Taxonomy" id="58331"/>
    <lineage>
        <taxon>Eukaryota</taxon>
        <taxon>Viridiplantae</taxon>
        <taxon>Streptophyta</taxon>
        <taxon>Embryophyta</taxon>
        <taxon>Tracheophyta</taxon>
        <taxon>Spermatophyta</taxon>
        <taxon>Magnoliopsida</taxon>
        <taxon>eudicotyledons</taxon>
        <taxon>Gunneridae</taxon>
        <taxon>Pentapetalae</taxon>
        <taxon>rosids</taxon>
        <taxon>fabids</taxon>
        <taxon>Fagales</taxon>
        <taxon>Fagaceae</taxon>
        <taxon>Quercus</taxon>
    </lineage>
</organism>
<accession>A0AAW0M9M1</accession>
<keyword evidence="1" id="KW-0862">Zinc</keyword>
<feature type="domain" description="CCHC-type" evidence="3">
    <location>
        <begin position="116"/>
        <end position="130"/>
    </location>
</feature>
<protein>
    <recommendedName>
        <fullName evidence="3">CCHC-type domain-containing protein</fullName>
    </recommendedName>
</protein>
<feature type="compositionally biased region" description="Polar residues" evidence="2">
    <location>
        <begin position="144"/>
        <end position="153"/>
    </location>
</feature>
<feature type="compositionally biased region" description="Basic residues" evidence="2">
    <location>
        <begin position="78"/>
        <end position="90"/>
    </location>
</feature>